<dbReference type="RefSeq" id="WP_352985441.1">
    <property type="nucleotide sequence ID" value="NZ_JBEQNA010000012.1"/>
</dbReference>
<dbReference type="Proteomes" id="UP001432401">
    <property type="component" value="Unassembled WGS sequence"/>
</dbReference>
<comment type="caution">
    <text evidence="1">The sequence shown here is derived from an EMBL/GenBank/DDBJ whole genome shotgun (WGS) entry which is preliminary data.</text>
</comment>
<keyword evidence="2" id="KW-1185">Reference proteome</keyword>
<proteinExistence type="predicted"/>
<gene>
    <name evidence="1" type="ORF">ABUK86_22920</name>
</gene>
<sequence>MSAEPVSSGVRAVLDAPRGQRFSKSVYPTLLTREQRLLAQMQGNPRVAYRQAHDVLPAWMHIQAARMAGRDAQELP</sequence>
<organism evidence="1 2">
    <name type="scientific">Nocardiopsis tropica</name>
    <dbReference type="NCBI Taxonomy" id="109330"/>
    <lineage>
        <taxon>Bacteria</taxon>
        <taxon>Bacillati</taxon>
        <taxon>Actinomycetota</taxon>
        <taxon>Actinomycetes</taxon>
        <taxon>Streptosporangiales</taxon>
        <taxon>Nocardiopsidaceae</taxon>
        <taxon>Nocardiopsis</taxon>
    </lineage>
</organism>
<name>A0ABV2A028_9ACTN</name>
<evidence type="ECO:0000313" key="2">
    <source>
        <dbReference type="Proteomes" id="UP001432401"/>
    </source>
</evidence>
<dbReference type="EMBL" id="JBEQNB010000013">
    <property type="protein sequence ID" value="MES0836648.1"/>
    <property type="molecule type" value="Genomic_DNA"/>
</dbReference>
<evidence type="ECO:0000313" key="1">
    <source>
        <dbReference type="EMBL" id="MES0836648.1"/>
    </source>
</evidence>
<accession>A0ABV2A028</accession>
<protein>
    <submittedName>
        <fullName evidence="1">Uncharacterized protein</fullName>
    </submittedName>
</protein>
<reference evidence="1 2" key="1">
    <citation type="submission" date="2024-06" db="EMBL/GenBank/DDBJ databases">
        <authorList>
            <person name="Bataeva Y.V."/>
            <person name="Grigorian L.N."/>
            <person name="Solomentsev V.I."/>
        </authorList>
    </citation>
    <scope>NUCLEOTIDE SEQUENCE [LARGE SCALE GENOMIC DNA]</scope>
    <source>
        <strain evidence="2">SCPM-O-B-12605 (RCAM04882)</strain>
    </source>
</reference>